<accession>A0ABP0UL90</accession>
<organism evidence="1 2">
    <name type="scientific">Sphagnum troendelagicum</name>
    <dbReference type="NCBI Taxonomy" id="128251"/>
    <lineage>
        <taxon>Eukaryota</taxon>
        <taxon>Viridiplantae</taxon>
        <taxon>Streptophyta</taxon>
        <taxon>Embryophyta</taxon>
        <taxon>Bryophyta</taxon>
        <taxon>Sphagnophytina</taxon>
        <taxon>Sphagnopsida</taxon>
        <taxon>Sphagnales</taxon>
        <taxon>Sphagnaceae</taxon>
        <taxon>Sphagnum</taxon>
    </lineage>
</organism>
<dbReference type="InterPro" id="IPR010765">
    <property type="entry name" value="DUF1350"/>
</dbReference>
<sequence length="404" mass="44228">MELLALNASIGSPLDACSSRSARVAASSSWLPHELECFRSPQQQPGRGGRGLGGGVLLKNLKFSHQLQFRGGRQRQQRRLRSRRMIVCCEAAADFDDAKKTQSAQLYSQIERGFIVIATPFASGFDHLRIADETQFKFDRCIRSLRDDLVNQHSMFGPSNAPAHHTGMMSSKDSICGYGSGDLFFKVDTLPIFGVGHSFGALAQLLIGARYAVQQKGNVLWSFNNKAEIAVQQLKQFESVSPPIVKQVLPLIEQLPPLYVDLANGKDQFVPTPDETDHLIKTSYGIGENLLIKFKEDQIDETPRLAQTLSSNSAVSGFLDMSVRVLPGDHARLLLQVFPVVPPNMARTINRGSELSSTMAAGTPSAEIAKGLCSNPTAQRLSEEVIENIESLIDEIASWMTASA</sequence>
<dbReference type="PANTHER" id="PTHR34127:SF1">
    <property type="entry name" value="OS04G0405600 PROTEIN"/>
    <property type="match status" value="1"/>
</dbReference>
<dbReference type="Pfam" id="PF07082">
    <property type="entry name" value="DUF1350"/>
    <property type="match status" value="1"/>
</dbReference>
<reference evidence="1" key="1">
    <citation type="submission" date="2024-02" db="EMBL/GenBank/DDBJ databases">
        <authorList>
            <consortium name="ELIXIR-Norway"/>
            <consortium name="Elixir Norway"/>
        </authorList>
    </citation>
    <scope>NUCLEOTIDE SEQUENCE</scope>
</reference>
<keyword evidence="2" id="KW-1185">Reference proteome</keyword>
<dbReference type="PANTHER" id="PTHR34127">
    <property type="entry name" value="OS04G0405600 PROTEIN"/>
    <property type="match status" value="1"/>
</dbReference>
<dbReference type="Proteomes" id="UP001497512">
    <property type="component" value="Chromosome 3"/>
</dbReference>
<evidence type="ECO:0000313" key="1">
    <source>
        <dbReference type="EMBL" id="CAK9221150.1"/>
    </source>
</evidence>
<name>A0ABP0UL90_9BRYO</name>
<evidence type="ECO:0000313" key="2">
    <source>
        <dbReference type="Proteomes" id="UP001497512"/>
    </source>
</evidence>
<protein>
    <submittedName>
        <fullName evidence="1">Uncharacterized protein</fullName>
    </submittedName>
</protein>
<dbReference type="EMBL" id="OZ019895">
    <property type="protein sequence ID" value="CAK9221150.1"/>
    <property type="molecule type" value="Genomic_DNA"/>
</dbReference>
<proteinExistence type="predicted"/>
<gene>
    <name evidence="1" type="ORF">CSSPTR1EN2_LOCUS15812</name>
</gene>